<evidence type="ECO:0000256" key="2">
    <source>
        <dbReference type="ARBA" id="ARBA00022475"/>
    </source>
</evidence>
<evidence type="ECO:0000256" key="1">
    <source>
        <dbReference type="ARBA" id="ARBA00004236"/>
    </source>
</evidence>
<dbReference type="OrthoDB" id="2376965at2"/>
<dbReference type="GO" id="GO:0044781">
    <property type="term" value="P:bacterial-type flagellum organization"/>
    <property type="evidence" value="ECO:0007669"/>
    <property type="project" value="InterPro"/>
</dbReference>
<keyword evidence="3 7" id="KW-0812">Transmembrane</keyword>
<sequence length="222" mass="25115">MKLNIIVYFTVVVVLLLHVFPSITVVAATPNAKDCIESEIDCNEMDDTLDNEITEVEEESLVVGDKTESLALSLVKMFFALVLVLALIYFLLKFLNKRNKLLNNQVNALEKLGGISLGQNKSIQLVRVGNQVFLLGVGDNIELLMEVTEKEVKEDLLHKDENTANDFISSSLFRSLLKSKTDDNKATGGNEFNKLFSNELEKLKKNRKKMIKMHEQKEDHNE</sequence>
<keyword evidence="9" id="KW-1185">Reference proteome</keyword>
<evidence type="ECO:0000313" key="8">
    <source>
        <dbReference type="EMBL" id="AXI09094.1"/>
    </source>
</evidence>
<keyword evidence="5 7" id="KW-0472">Membrane</keyword>
<dbReference type="Pfam" id="PF04347">
    <property type="entry name" value="FliO"/>
    <property type="match status" value="1"/>
</dbReference>
<evidence type="ECO:0000256" key="6">
    <source>
        <dbReference type="SAM" id="Coils"/>
    </source>
</evidence>
<dbReference type="AlphaFoldDB" id="A0A345PGG4"/>
<dbReference type="InterPro" id="IPR022781">
    <property type="entry name" value="Flagellar_biosynth_FliO"/>
</dbReference>
<dbReference type="EMBL" id="CP024848">
    <property type="protein sequence ID" value="AXI09094.1"/>
    <property type="molecule type" value="Genomic_DNA"/>
</dbReference>
<dbReference type="RefSeq" id="WP_114916387.1">
    <property type="nucleotide sequence ID" value="NZ_CP024848.1"/>
</dbReference>
<feature type="coiled-coil region" evidence="6">
    <location>
        <begin position="193"/>
        <end position="220"/>
    </location>
</feature>
<keyword evidence="2" id="KW-1003">Cell membrane</keyword>
<dbReference type="GO" id="GO:0016020">
    <property type="term" value="C:membrane"/>
    <property type="evidence" value="ECO:0007669"/>
    <property type="project" value="InterPro"/>
</dbReference>
<feature type="transmembrane region" description="Helical" evidence="7">
    <location>
        <begin position="70"/>
        <end position="92"/>
    </location>
</feature>
<comment type="subcellular location">
    <subcellularLocation>
        <location evidence="1">Cell membrane</location>
    </subcellularLocation>
</comment>
<accession>A0A345PGG4</accession>
<protein>
    <submittedName>
        <fullName evidence="8">Flagellar protein</fullName>
    </submittedName>
</protein>
<keyword evidence="8" id="KW-0282">Flagellum</keyword>
<gene>
    <name evidence="8" type="ORF">CUC15_09230</name>
</gene>
<name>A0A345PGG4_9BACI</name>
<evidence type="ECO:0000256" key="5">
    <source>
        <dbReference type="ARBA" id="ARBA00023136"/>
    </source>
</evidence>
<organism evidence="8 9">
    <name type="scientific">Oceanobacillus zhaokaii</name>
    <dbReference type="NCBI Taxonomy" id="2052660"/>
    <lineage>
        <taxon>Bacteria</taxon>
        <taxon>Bacillati</taxon>
        <taxon>Bacillota</taxon>
        <taxon>Bacilli</taxon>
        <taxon>Bacillales</taxon>
        <taxon>Bacillaceae</taxon>
        <taxon>Oceanobacillus</taxon>
    </lineage>
</organism>
<keyword evidence="6" id="KW-0175">Coiled coil</keyword>
<evidence type="ECO:0000256" key="7">
    <source>
        <dbReference type="SAM" id="Phobius"/>
    </source>
</evidence>
<evidence type="ECO:0000256" key="3">
    <source>
        <dbReference type="ARBA" id="ARBA00022692"/>
    </source>
</evidence>
<keyword evidence="8" id="KW-0966">Cell projection</keyword>
<dbReference type="Proteomes" id="UP000253908">
    <property type="component" value="Chromosome"/>
</dbReference>
<evidence type="ECO:0000313" key="9">
    <source>
        <dbReference type="Proteomes" id="UP000253908"/>
    </source>
</evidence>
<proteinExistence type="predicted"/>
<keyword evidence="4 7" id="KW-1133">Transmembrane helix</keyword>
<feature type="transmembrane region" description="Helical" evidence="7">
    <location>
        <begin position="7"/>
        <end position="28"/>
    </location>
</feature>
<keyword evidence="8" id="KW-0969">Cilium</keyword>
<evidence type="ECO:0000256" key="4">
    <source>
        <dbReference type="ARBA" id="ARBA00022989"/>
    </source>
</evidence>
<reference evidence="9" key="1">
    <citation type="submission" date="2017-11" db="EMBL/GenBank/DDBJ databases">
        <authorList>
            <person name="Zhu W."/>
        </authorList>
    </citation>
    <scope>NUCLEOTIDE SEQUENCE [LARGE SCALE GENOMIC DNA]</scope>
    <source>
        <strain evidence="9">160</strain>
    </source>
</reference>
<dbReference type="KEGG" id="ocn:CUC15_09230"/>